<evidence type="ECO:0000313" key="12">
    <source>
        <dbReference type="Proteomes" id="UP000321717"/>
    </source>
</evidence>
<dbReference type="GO" id="GO:0015740">
    <property type="term" value="P:C4-dicarboxylate transport"/>
    <property type="evidence" value="ECO:0007669"/>
    <property type="project" value="TreeGrafter"/>
</dbReference>
<evidence type="ECO:0000313" key="11">
    <source>
        <dbReference type="EMBL" id="GEO84764.1"/>
    </source>
</evidence>
<reference evidence="11 12" key="1">
    <citation type="submission" date="2019-07" db="EMBL/GenBank/DDBJ databases">
        <title>Whole genome shotgun sequence of Rhizobium naphthalenivorans NBRC 107585.</title>
        <authorList>
            <person name="Hosoyama A."/>
            <person name="Uohara A."/>
            <person name="Ohji S."/>
            <person name="Ichikawa N."/>
        </authorList>
    </citation>
    <scope>NUCLEOTIDE SEQUENCE [LARGE SCALE GENOMIC DNA]</scope>
    <source>
        <strain evidence="11 12">NBRC 107585</strain>
    </source>
</reference>
<evidence type="ECO:0000256" key="2">
    <source>
        <dbReference type="ARBA" id="ARBA00022448"/>
    </source>
</evidence>
<protein>
    <recommendedName>
        <fullName evidence="9">TRAP transporter small permease protein</fullName>
    </recommendedName>
</protein>
<evidence type="ECO:0000256" key="1">
    <source>
        <dbReference type="ARBA" id="ARBA00004429"/>
    </source>
</evidence>
<feature type="transmembrane region" description="Helical" evidence="9">
    <location>
        <begin position="50"/>
        <end position="68"/>
    </location>
</feature>
<keyword evidence="6 9" id="KW-1133">Transmembrane helix</keyword>
<organism evidence="11 12">
    <name type="scientific">Ciceribacter naphthalenivorans</name>
    <dbReference type="NCBI Taxonomy" id="1118451"/>
    <lineage>
        <taxon>Bacteria</taxon>
        <taxon>Pseudomonadati</taxon>
        <taxon>Pseudomonadota</taxon>
        <taxon>Alphaproteobacteria</taxon>
        <taxon>Hyphomicrobiales</taxon>
        <taxon>Rhizobiaceae</taxon>
        <taxon>Ciceribacter</taxon>
    </lineage>
</organism>
<dbReference type="Pfam" id="PF04290">
    <property type="entry name" value="DctQ"/>
    <property type="match status" value="1"/>
</dbReference>
<keyword evidence="3" id="KW-1003">Cell membrane</keyword>
<evidence type="ECO:0000256" key="6">
    <source>
        <dbReference type="ARBA" id="ARBA00022989"/>
    </source>
</evidence>
<keyword evidence="7 9" id="KW-0472">Membrane</keyword>
<comment type="caution">
    <text evidence="11">The sequence shown here is derived from an EMBL/GenBank/DDBJ whole genome shotgun (WGS) entry which is preliminary data.</text>
</comment>
<comment type="function">
    <text evidence="9">Part of the tripartite ATP-independent periplasmic (TRAP) transport system.</text>
</comment>
<dbReference type="GO" id="GO:0022857">
    <property type="term" value="F:transmembrane transporter activity"/>
    <property type="evidence" value="ECO:0007669"/>
    <property type="project" value="UniProtKB-UniRule"/>
</dbReference>
<dbReference type="OrthoDB" id="4250245at2"/>
<dbReference type="Proteomes" id="UP000321717">
    <property type="component" value="Unassembled WGS sequence"/>
</dbReference>
<dbReference type="InterPro" id="IPR007387">
    <property type="entry name" value="TRAP_DctQ"/>
</dbReference>
<accession>A0A512HH39</accession>
<evidence type="ECO:0000256" key="7">
    <source>
        <dbReference type="ARBA" id="ARBA00023136"/>
    </source>
</evidence>
<comment type="subunit">
    <text evidence="9">The complex comprises the extracytoplasmic solute receptor protein and the two transmembrane proteins.</text>
</comment>
<feature type="transmembrane region" description="Helical" evidence="9">
    <location>
        <begin position="89"/>
        <end position="111"/>
    </location>
</feature>
<dbReference type="PANTHER" id="PTHR35011:SF10">
    <property type="entry name" value="TRAP TRANSPORTER SMALL PERMEASE PROTEIN"/>
    <property type="match status" value="1"/>
</dbReference>
<feature type="transmembrane region" description="Helical" evidence="9">
    <location>
        <begin position="12"/>
        <end position="30"/>
    </location>
</feature>
<proteinExistence type="inferred from homology"/>
<keyword evidence="5 9" id="KW-0812">Transmembrane</keyword>
<comment type="subcellular location">
    <subcellularLocation>
        <location evidence="1 9">Cell inner membrane</location>
        <topology evidence="1 9">Multi-pass membrane protein</topology>
    </subcellularLocation>
</comment>
<evidence type="ECO:0000259" key="10">
    <source>
        <dbReference type="Pfam" id="PF04290"/>
    </source>
</evidence>
<gene>
    <name evidence="11" type="ORF">RNA01_16960</name>
</gene>
<dbReference type="InterPro" id="IPR055348">
    <property type="entry name" value="DctQ"/>
</dbReference>
<name>A0A512HH39_9HYPH</name>
<sequence>MPIQIGFADRVFRLIALLASIGIIAMMIHVCADVIWRTVSGRPLPATVEIVSRYYMVFVAFLPLAWVEQRRAMISVEIAEGFMTTPVRVFSDIAVALFSCAVYAVMTWTTWEMALKNYATGTFVMALNQQVPVWPSYFLPPFGFGLAAFATALRGVDIIRGAFRGQPATGGTE</sequence>
<evidence type="ECO:0000256" key="9">
    <source>
        <dbReference type="RuleBase" id="RU369079"/>
    </source>
</evidence>
<comment type="similarity">
    <text evidence="8 9">Belongs to the TRAP transporter small permease family.</text>
</comment>
<evidence type="ECO:0000256" key="3">
    <source>
        <dbReference type="ARBA" id="ARBA00022475"/>
    </source>
</evidence>
<dbReference type="PANTHER" id="PTHR35011">
    <property type="entry name" value="2,3-DIKETO-L-GULONATE TRAP TRANSPORTER SMALL PERMEASE PROTEIN YIAM"/>
    <property type="match status" value="1"/>
</dbReference>
<keyword evidence="4 9" id="KW-0997">Cell inner membrane</keyword>
<feature type="transmembrane region" description="Helical" evidence="9">
    <location>
        <begin position="137"/>
        <end position="156"/>
    </location>
</feature>
<feature type="domain" description="Tripartite ATP-independent periplasmic transporters DctQ component" evidence="10">
    <location>
        <begin position="26"/>
        <end position="158"/>
    </location>
</feature>
<keyword evidence="2 9" id="KW-0813">Transport</keyword>
<evidence type="ECO:0000256" key="5">
    <source>
        <dbReference type="ARBA" id="ARBA00022692"/>
    </source>
</evidence>
<dbReference type="EMBL" id="BJZP01000006">
    <property type="protein sequence ID" value="GEO84764.1"/>
    <property type="molecule type" value="Genomic_DNA"/>
</dbReference>
<evidence type="ECO:0000256" key="4">
    <source>
        <dbReference type="ARBA" id="ARBA00022519"/>
    </source>
</evidence>
<dbReference type="RefSeq" id="WP_147179527.1">
    <property type="nucleotide sequence ID" value="NZ_BJZP01000006.1"/>
</dbReference>
<dbReference type="AlphaFoldDB" id="A0A512HH39"/>
<keyword evidence="12" id="KW-1185">Reference proteome</keyword>
<dbReference type="GO" id="GO:0005886">
    <property type="term" value="C:plasma membrane"/>
    <property type="evidence" value="ECO:0007669"/>
    <property type="project" value="UniProtKB-SubCell"/>
</dbReference>
<evidence type="ECO:0000256" key="8">
    <source>
        <dbReference type="ARBA" id="ARBA00038436"/>
    </source>
</evidence>